<sequence length="233" mass="23490">MTAPTSTGPTSATTPDPRSSRWTGAALLLAGVGFVVVEAVVAAAWDVRPYSYADDYVNVLGSRFVGEFGGYAISSPRWLLMDVGWVATGLLVAAAAARLARGLAGWRRGLVTGAGVVVALGLLVFAVVPLGPATIAAGLLPLYLAGAFGSIVAGNALAVAVGLLGRRLGLPAGVRGVGVGLGVVGLLSIPLTYGRLAIGVAERIPMYSFLAWAVLTGVALLVAGRPARSAREA</sequence>
<feature type="transmembrane region" description="Helical" evidence="1">
    <location>
        <begin position="78"/>
        <end position="97"/>
    </location>
</feature>
<comment type="caution">
    <text evidence="2">The sequence shown here is derived from an EMBL/GenBank/DDBJ whole genome shotgun (WGS) entry which is preliminary data.</text>
</comment>
<feature type="transmembrane region" description="Helical" evidence="1">
    <location>
        <begin position="25"/>
        <end position="45"/>
    </location>
</feature>
<gene>
    <name evidence="2" type="ORF">GCM10022197_38420</name>
</gene>
<feature type="transmembrane region" description="Helical" evidence="1">
    <location>
        <begin position="176"/>
        <end position="198"/>
    </location>
</feature>
<organism evidence="2 3">
    <name type="scientific">Microlunatus spumicola</name>
    <dbReference type="NCBI Taxonomy" id="81499"/>
    <lineage>
        <taxon>Bacteria</taxon>
        <taxon>Bacillati</taxon>
        <taxon>Actinomycetota</taxon>
        <taxon>Actinomycetes</taxon>
        <taxon>Propionibacteriales</taxon>
        <taxon>Propionibacteriaceae</taxon>
        <taxon>Microlunatus</taxon>
    </lineage>
</organism>
<reference evidence="3" key="1">
    <citation type="journal article" date="2019" name="Int. J. Syst. Evol. Microbiol.">
        <title>The Global Catalogue of Microorganisms (GCM) 10K type strain sequencing project: providing services to taxonomists for standard genome sequencing and annotation.</title>
        <authorList>
            <consortium name="The Broad Institute Genomics Platform"/>
            <consortium name="The Broad Institute Genome Sequencing Center for Infectious Disease"/>
            <person name="Wu L."/>
            <person name="Ma J."/>
        </authorList>
    </citation>
    <scope>NUCLEOTIDE SEQUENCE [LARGE SCALE GENOMIC DNA]</scope>
    <source>
        <strain evidence="3">JCM 16540</strain>
    </source>
</reference>
<keyword evidence="3" id="KW-1185">Reference proteome</keyword>
<keyword evidence="1" id="KW-0812">Transmembrane</keyword>
<protein>
    <recommendedName>
        <fullName evidence="4">DUF998 domain-containing protein</fullName>
    </recommendedName>
</protein>
<evidence type="ECO:0000256" key="1">
    <source>
        <dbReference type="SAM" id="Phobius"/>
    </source>
</evidence>
<evidence type="ECO:0008006" key="4">
    <source>
        <dbReference type="Google" id="ProtNLM"/>
    </source>
</evidence>
<keyword evidence="1" id="KW-0472">Membrane</keyword>
<evidence type="ECO:0000313" key="2">
    <source>
        <dbReference type="EMBL" id="GAA3577458.1"/>
    </source>
</evidence>
<keyword evidence="1" id="KW-1133">Transmembrane helix</keyword>
<name>A0ABP6Y501_9ACTN</name>
<proteinExistence type="predicted"/>
<dbReference type="RefSeq" id="WP_204911230.1">
    <property type="nucleotide sequence ID" value="NZ_BAAAYR010000005.1"/>
</dbReference>
<feature type="transmembrane region" description="Helical" evidence="1">
    <location>
        <begin position="142"/>
        <end position="164"/>
    </location>
</feature>
<evidence type="ECO:0000313" key="3">
    <source>
        <dbReference type="Proteomes" id="UP001500767"/>
    </source>
</evidence>
<feature type="transmembrane region" description="Helical" evidence="1">
    <location>
        <begin position="204"/>
        <end position="223"/>
    </location>
</feature>
<accession>A0ABP6Y501</accession>
<dbReference type="Proteomes" id="UP001500767">
    <property type="component" value="Unassembled WGS sequence"/>
</dbReference>
<dbReference type="EMBL" id="BAAAYR010000005">
    <property type="protein sequence ID" value="GAA3577458.1"/>
    <property type="molecule type" value="Genomic_DNA"/>
</dbReference>
<feature type="transmembrane region" description="Helical" evidence="1">
    <location>
        <begin position="109"/>
        <end position="130"/>
    </location>
</feature>